<organism evidence="2 3">
    <name type="scientific">Roseimicrobium gellanilyticum</name>
    <dbReference type="NCBI Taxonomy" id="748857"/>
    <lineage>
        <taxon>Bacteria</taxon>
        <taxon>Pseudomonadati</taxon>
        <taxon>Verrucomicrobiota</taxon>
        <taxon>Verrucomicrobiia</taxon>
        <taxon>Verrucomicrobiales</taxon>
        <taxon>Verrucomicrobiaceae</taxon>
        <taxon>Roseimicrobium</taxon>
    </lineage>
</organism>
<evidence type="ECO:0000259" key="1">
    <source>
        <dbReference type="PROSITE" id="PS50035"/>
    </source>
</evidence>
<comment type="caution">
    <text evidence="2">The sequence shown here is derived from an EMBL/GenBank/DDBJ whole genome shotgun (WGS) entry which is preliminary data.</text>
</comment>
<evidence type="ECO:0000313" key="3">
    <source>
        <dbReference type="Proteomes" id="UP000253426"/>
    </source>
</evidence>
<name>A0A366HL45_9BACT</name>
<dbReference type="PROSITE" id="PS50035">
    <property type="entry name" value="PLD"/>
    <property type="match status" value="1"/>
</dbReference>
<gene>
    <name evidence="2" type="ORF">DES53_10556</name>
</gene>
<evidence type="ECO:0000313" key="2">
    <source>
        <dbReference type="EMBL" id="RBP43658.1"/>
    </source>
</evidence>
<dbReference type="Pfam" id="PF13091">
    <property type="entry name" value="PLDc_2"/>
    <property type="match status" value="1"/>
</dbReference>
<sequence>MDLILNEATYTAVMGRVVPAARRVLWIVTADLKDLFVDNGTGRFVPFLEMLAGKLREGVEVRLIHAKEPGPRFREDFDQFPEFVRSDLFERILCPRMHMKCVIADDRMAYVGSANLTGAGMGAKSPDRRNFEAGFLTEDRDHIRELMAWLDSFYLGDFCEKCQRRELCPSPIR</sequence>
<dbReference type="InterPro" id="IPR025202">
    <property type="entry name" value="PLD-like_dom"/>
</dbReference>
<dbReference type="EMBL" id="QNRR01000005">
    <property type="protein sequence ID" value="RBP43658.1"/>
    <property type="molecule type" value="Genomic_DNA"/>
</dbReference>
<feature type="domain" description="PLD phosphodiesterase" evidence="1">
    <location>
        <begin position="93"/>
        <end position="120"/>
    </location>
</feature>
<dbReference type="SUPFAM" id="SSF56024">
    <property type="entry name" value="Phospholipase D/nuclease"/>
    <property type="match status" value="1"/>
</dbReference>
<dbReference type="Gene3D" id="3.30.870.10">
    <property type="entry name" value="Endonuclease Chain A"/>
    <property type="match status" value="1"/>
</dbReference>
<dbReference type="AlphaFoldDB" id="A0A366HL45"/>
<dbReference type="InterPro" id="IPR001736">
    <property type="entry name" value="PLipase_D/transphosphatidylase"/>
</dbReference>
<keyword evidence="3" id="KW-1185">Reference proteome</keyword>
<dbReference type="OrthoDB" id="9800916at2"/>
<dbReference type="GO" id="GO:0006793">
    <property type="term" value="P:phosphorus metabolic process"/>
    <property type="evidence" value="ECO:0007669"/>
    <property type="project" value="UniProtKB-ARBA"/>
</dbReference>
<protein>
    <submittedName>
        <fullName evidence="2">Phospholipase D-like protein</fullName>
    </submittedName>
</protein>
<accession>A0A366HL45</accession>
<reference evidence="2 3" key="1">
    <citation type="submission" date="2018-06" db="EMBL/GenBank/DDBJ databases">
        <title>Genomic Encyclopedia of Type Strains, Phase IV (KMG-IV): sequencing the most valuable type-strain genomes for metagenomic binning, comparative biology and taxonomic classification.</title>
        <authorList>
            <person name="Goeker M."/>
        </authorList>
    </citation>
    <scope>NUCLEOTIDE SEQUENCE [LARGE SCALE GENOMIC DNA]</scope>
    <source>
        <strain evidence="2 3">DSM 25532</strain>
    </source>
</reference>
<dbReference type="CDD" id="cd00138">
    <property type="entry name" value="PLDc_SF"/>
    <property type="match status" value="1"/>
</dbReference>
<proteinExistence type="predicted"/>
<dbReference type="SMART" id="SM00155">
    <property type="entry name" value="PLDc"/>
    <property type="match status" value="1"/>
</dbReference>
<dbReference type="Proteomes" id="UP000253426">
    <property type="component" value="Unassembled WGS sequence"/>
</dbReference>
<dbReference type="RefSeq" id="WP_113959144.1">
    <property type="nucleotide sequence ID" value="NZ_QNRR01000005.1"/>
</dbReference>
<dbReference type="GO" id="GO:0003824">
    <property type="term" value="F:catalytic activity"/>
    <property type="evidence" value="ECO:0007669"/>
    <property type="project" value="InterPro"/>
</dbReference>